<evidence type="ECO:0000259" key="1">
    <source>
        <dbReference type="Pfam" id="PF00646"/>
    </source>
</evidence>
<dbReference type="InterPro" id="IPR001810">
    <property type="entry name" value="F-box_dom"/>
</dbReference>
<dbReference type="EMBL" id="JADFTS010000001">
    <property type="protein sequence ID" value="KAF9625557.1"/>
    <property type="molecule type" value="Genomic_DNA"/>
</dbReference>
<gene>
    <name evidence="3" type="ORF">IFM89_024330</name>
</gene>
<dbReference type="OrthoDB" id="1863935at2759"/>
<feature type="domain" description="KIB1-4 beta-propeller" evidence="2">
    <location>
        <begin position="128"/>
        <end position="371"/>
    </location>
</feature>
<accession>A0A835IZL7</accession>
<evidence type="ECO:0000259" key="2">
    <source>
        <dbReference type="Pfam" id="PF03478"/>
    </source>
</evidence>
<keyword evidence="4" id="KW-1185">Reference proteome</keyword>
<dbReference type="InterPro" id="IPR011043">
    <property type="entry name" value="Gal_Oxase/kelch_b-propeller"/>
</dbReference>
<dbReference type="AlphaFoldDB" id="A0A835IZL7"/>
<dbReference type="CDD" id="cd09917">
    <property type="entry name" value="F-box_SF"/>
    <property type="match status" value="1"/>
</dbReference>
<dbReference type="InterPro" id="IPR005174">
    <property type="entry name" value="KIB1-4_b-propeller"/>
</dbReference>
<sequence length="414" mass="47503">MIVREAIVILQLGSEVYIAADIVRKFHYNFFVSSEIINIKMNMVAKRARTRRWNTSKKKRESAQWSSLPLDLMEKIMRCLFYTDHIRLRAVCKDWCSMYEVSPLKQLPLLMAFNEDSWSTCKLFDPLYKKTYTISIDDTHLKGKSFNSIQVHACKNGWFLLSHSDDPTYKQLFLFSPFCNDRIIDLPRLDSNFQIATFSTNPTDPDCVFFVLSSQPSSSMVKISICRCNDKTWIDINKVLWCSSSLACFVNVVYMEGTFYCSTTSGTVIAYTLAQQKLRVPVHELLGGISETYLVSCDGEILLIGLYSYNNTSLNAPHQQIFKLDISNLSWTRIRSLGDRVLFLGGSDACLPGKRAGRKLEGKFVNRIYYCRGIITKYFSADPSPSRNTRSYPCSRYYGSLAKENCKKIWIEAP</sequence>
<dbReference type="SUPFAM" id="SSF50965">
    <property type="entry name" value="Galactose oxidase, central domain"/>
    <property type="match status" value="1"/>
</dbReference>
<evidence type="ECO:0008006" key="5">
    <source>
        <dbReference type="Google" id="ProtNLM"/>
    </source>
</evidence>
<comment type="caution">
    <text evidence="3">The sequence shown here is derived from an EMBL/GenBank/DDBJ whole genome shotgun (WGS) entry which is preliminary data.</text>
</comment>
<dbReference type="Pfam" id="PF00646">
    <property type="entry name" value="F-box"/>
    <property type="match status" value="1"/>
</dbReference>
<feature type="domain" description="F-box" evidence="1">
    <location>
        <begin position="65"/>
        <end position="97"/>
    </location>
</feature>
<evidence type="ECO:0000313" key="4">
    <source>
        <dbReference type="Proteomes" id="UP000631114"/>
    </source>
</evidence>
<proteinExistence type="predicted"/>
<name>A0A835IZL7_9MAGN</name>
<dbReference type="InterPro" id="IPR036047">
    <property type="entry name" value="F-box-like_dom_sf"/>
</dbReference>
<dbReference type="Gene3D" id="1.20.1280.50">
    <property type="match status" value="1"/>
</dbReference>
<reference evidence="3 4" key="1">
    <citation type="submission" date="2020-10" db="EMBL/GenBank/DDBJ databases">
        <title>The Coptis chinensis genome and diversification of protoberbering-type alkaloids.</title>
        <authorList>
            <person name="Wang B."/>
            <person name="Shu S."/>
            <person name="Song C."/>
            <person name="Liu Y."/>
        </authorList>
    </citation>
    <scope>NUCLEOTIDE SEQUENCE [LARGE SCALE GENOMIC DNA]</scope>
    <source>
        <strain evidence="3">HL-2020</strain>
        <tissue evidence="3">Leaf</tissue>
    </source>
</reference>
<dbReference type="PANTHER" id="PTHR33127:SF5">
    <property type="entry name" value="TRANSMEMBRANE PROTEIN"/>
    <property type="match status" value="1"/>
</dbReference>
<dbReference type="Pfam" id="PF03478">
    <property type="entry name" value="Beta-prop_KIB1-4"/>
    <property type="match status" value="1"/>
</dbReference>
<organism evidence="3 4">
    <name type="scientific">Coptis chinensis</name>
    <dbReference type="NCBI Taxonomy" id="261450"/>
    <lineage>
        <taxon>Eukaryota</taxon>
        <taxon>Viridiplantae</taxon>
        <taxon>Streptophyta</taxon>
        <taxon>Embryophyta</taxon>
        <taxon>Tracheophyta</taxon>
        <taxon>Spermatophyta</taxon>
        <taxon>Magnoliopsida</taxon>
        <taxon>Ranunculales</taxon>
        <taxon>Ranunculaceae</taxon>
        <taxon>Coptidoideae</taxon>
        <taxon>Coptis</taxon>
    </lineage>
</organism>
<dbReference type="Proteomes" id="UP000631114">
    <property type="component" value="Unassembled WGS sequence"/>
</dbReference>
<dbReference type="PANTHER" id="PTHR33127">
    <property type="entry name" value="TRANSMEMBRANE PROTEIN"/>
    <property type="match status" value="1"/>
</dbReference>
<protein>
    <recommendedName>
        <fullName evidence="5">F-box domain-containing protein</fullName>
    </recommendedName>
</protein>
<dbReference type="SUPFAM" id="SSF81383">
    <property type="entry name" value="F-box domain"/>
    <property type="match status" value="1"/>
</dbReference>
<evidence type="ECO:0000313" key="3">
    <source>
        <dbReference type="EMBL" id="KAF9625557.1"/>
    </source>
</evidence>